<feature type="signal peptide" evidence="1">
    <location>
        <begin position="1"/>
        <end position="15"/>
    </location>
</feature>
<keyword evidence="1" id="KW-0732">Signal</keyword>
<dbReference type="EMBL" id="BTSY01000001">
    <property type="protein sequence ID" value="GMT10122.1"/>
    <property type="molecule type" value="Genomic_DNA"/>
</dbReference>
<comment type="caution">
    <text evidence="2">The sequence shown here is derived from an EMBL/GenBank/DDBJ whole genome shotgun (WGS) entry which is preliminary data.</text>
</comment>
<reference evidence="2" key="1">
    <citation type="submission" date="2023-10" db="EMBL/GenBank/DDBJ databases">
        <title>Genome assembly of Pristionchus species.</title>
        <authorList>
            <person name="Yoshida K."/>
            <person name="Sommer R.J."/>
        </authorList>
    </citation>
    <scope>NUCLEOTIDE SEQUENCE</scope>
    <source>
        <strain evidence="2">RS5133</strain>
    </source>
</reference>
<organism evidence="2 3">
    <name type="scientific">Pristionchus fissidentatus</name>
    <dbReference type="NCBI Taxonomy" id="1538716"/>
    <lineage>
        <taxon>Eukaryota</taxon>
        <taxon>Metazoa</taxon>
        <taxon>Ecdysozoa</taxon>
        <taxon>Nematoda</taxon>
        <taxon>Chromadorea</taxon>
        <taxon>Rhabditida</taxon>
        <taxon>Rhabditina</taxon>
        <taxon>Diplogasteromorpha</taxon>
        <taxon>Diplogasteroidea</taxon>
        <taxon>Neodiplogasteridae</taxon>
        <taxon>Pristionchus</taxon>
    </lineage>
</organism>
<dbReference type="Proteomes" id="UP001432322">
    <property type="component" value="Unassembled WGS sequence"/>
</dbReference>
<keyword evidence="3" id="KW-1185">Reference proteome</keyword>
<protein>
    <submittedName>
        <fullName evidence="2">Uncharacterized protein</fullName>
    </submittedName>
</protein>
<sequence>MRFFLLLVVFSTVSSQSIGEIEHVLESKDEIIAFRRILDLINKYSPEFLNAEELKVINDEITADQLPKNSSVPSTSNAPMSIAKASQFVNMMEKKMGELTDETKVFLLVVKYKLERIVDGIELTTADDLIAVLNEISNVAELHFSSTSESVQSELKTNFPFFFHMFEIRKEILVLLGEHKENVNYFLEHIDF</sequence>
<gene>
    <name evidence="2" type="ORF">PFISCL1PPCAC_1419</name>
</gene>
<feature type="chain" id="PRO_5043506975" evidence="1">
    <location>
        <begin position="16"/>
        <end position="192"/>
    </location>
</feature>
<evidence type="ECO:0000313" key="3">
    <source>
        <dbReference type="Proteomes" id="UP001432322"/>
    </source>
</evidence>
<evidence type="ECO:0000313" key="2">
    <source>
        <dbReference type="EMBL" id="GMT10122.1"/>
    </source>
</evidence>
<dbReference type="AlphaFoldDB" id="A0AAV5UV27"/>
<proteinExistence type="predicted"/>
<accession>A0AAV5UV27</accession>
<name>A0AAV5UV27_9BILA</name>
<evidence type="ECO:0000256" key="1">
    <source>
        <dbReference type="SAM" id="SignalP"/>
    </source>
</evidence>